<protein>
    <submittedName>
        <fullName evidence="1">Uncharacterized protein</fullName>
    </submittedName>
</protein>
<organism evidence="1 2">
    <name type="scientific">Polarella glacialis</name>
    <name type="common">Dinoflagellate</name>
    <dbReference type="NCBI Taxonomy" id="89957"/>
    <lineage>
        <taxon>Eukaryota</taxon>
        <taxon>Sar</taxon>
        <taxon>Alveolata</taxon>
        <taxon>Dinophyceae</taxon>
        <taxon>Suessiales</taxon>
        <taxon>Suessiaceae</taxon>
        <taxon>Polarella</taxon>
    </lineage>
</organism>
<feature type="non-terminal residue" evidence="1">
    <location>
        <position position="1"/>
    </location>
</feature>
<comment type="caution">
    <text evidence="1">The sequence shown here is derived from an EMBL/GenBank/DDBJ whole genome shotgun (WGS) entry which is preliminary data.</text>
</comment>
<dbReference type="EMBL" id="CAJNNW010034799">
    <property type="protein sequence ID" value="CAE8723927.1"/>
    <property type="molecule type" value="Genomic_DNA"/>
</dbReference>
<sequence length="143" mass="15062">VISSPFGFGATYEGMVLLFALDLRNAEGLSSSSGWMPCDCGASAARLKGRVVVAELALGRCHTVRYSLQEALPSALQADGKCLGGGVPMVPALEAEYRAGADSVYFPKAGVIALLCPKRALPLFLAEYRRQRLGPGELGQTES</sequence>
<evidence type="ECO:0000313" key="2">
    <source>
        <dbReference type="Proteomes" id="UP000626109"/>
    </source>
</evidence>
<accession>A0A813LCZ3</accession>
<proteinExistence type="predicted"/>
<dbReference type="Proteomes" id="UP000626109">
    <property type="component" value="Unassembled WGS sequence"/>
</dbReference>
<gene>
    <name evidence="1" type="ORF">PGLA2088_LOCUS43431</name>
</gene>
<name>A0A813LCZ3_POLGL</name>
<evidence type="ECO:0000313" key="1">
    <source>
        <dbReference type="EMBL" id="CAE8723927.1"/>
    </source>
</evidence>
<dbReference type="AlphaFoldDB" id="A0A813LCZ3"/>
<reference evidence="1" key="1">
    <citation type="submission" date="2021-02" db="EMBL/GenBank/DDBJ databases">
        <authorList>
            <person name="Dougan E. K."/>
            <person name="Rhodes N."/>
            <person name="Thang M."/>
            <person name="Chan C."/>
        </authorList>
    </citation>
    <scope>NUCLEOTIDE SEQUENCE</scope>
</reference>